<keyword evidence="4" id="KW-1185">Reference proteome</keyword>
<dbReference type="Pfam" id="PF22481">
    <property type="entry name" value="DUF6985"/>
    <property type="match status" value="1"/>
</dbReference>
<protein>
    <recommendedName>
        <fullName evidence="2">DUF6985 domain-containing protein</fullName>
    </recommendedName>
</protein>
<dbReference type="EMBL" id="SJPP01000001">
    <property type="protein sequence ID" value="TWU13583.1"/>
    <property type="molecule type" value="Genomic_DNA"/>
</dbReference>
<dbReference type="InterPro" id="IPR054254">
    <property type="entry name" value="DUF6985"/>
</dbReference>
<evidence type="ECO:0000259" key="2">
    <source>
        <dbReference type="Pfam" id="PF22481"/>
    </source>
</evidence>
<accession>A0A5C6BN57</accession>
<organism evidence="3 4">
    <name type="scientific">Symmachiella macrocystis</name>
    <dbReference type="NCBI Taxonomy" id="2527985"/>
    <lineage>
        <taxon>Bacteria</taxon>
        <taxon>Pseudomonadati</taxon>
        <taxon>Planctomycetota</taxon>
        <taxon>Planctomycetia</taxon>
        <taxon>Planctomycetales</taxon>
        <taxon>Planctomycetaceae</taxon>
        <taxon>Symmachiella</taxon>
    </lineage>
</organism>
<name>A0A5C6BN57_9PLAN</name>
<evidence type="ECO:0000313" key="3">
    <source>
        <dbReference type="EMBL" id="TWU13583.1"/>
    </source>
</evidence>
<gene>
    <name evidence="3" type="ORF">CA54_24180</name>
</gene>
<comment type="caution">
    <text evidence="3">The sequence shown here is derived from an EMBL/GenBank/DDBJ whole genome shotgun (WGS) entry which is preliminary data.</text>
</comment>
<reference evidence="3 4" key="1">
    <citation type="submission" date="2019-02" db="EMBL/GenBank/DDBJ databases">
        <title>Deep-cultivation of Planctomycetes and their phenomic and genomic characterization uncovers novel biology.</title>
        <authorList>
            <person name="Wiegand S."/>
            <person name="Jogler M."/>
            <person name="Boedeker C."/>
            <person name="Pinto D."/>
            <person name="Vollmers J."/>
            <person name="Rivas-Marin E."/>
            <person name="Kohn T."/>
            <person name="Peeters S.H."/>
            <person name="Heuer A."/>
            <person name="Rast P."/>
            <person name="Oberbeckmann S."/>
            <person name="Bunk B."/>
            <person name="Jeske O."/>
            <person name="Meyerdierks A."/>
            <person name="Storesund J.E."/>
            <person name="Kallscheuer N."/>
            <person name="Luecker S."/>
            <person name="Lage O.M."/>
            <person name="Pohl T."/>
            <person name="Merkel B.J."/>
            <person name="Hornburger P."/>
            <person name="Mueller R.-W."/>
            <person name="Bruemmer F."/>
            <person name="Labrenz M."/>
            <person name="Spormann A.M."/>
            <person name="Op Den Camp H."/>
            <person name="Overmann J."/>
            <person name="Amann R."/>
            <person name="Jetten M.S.M."/>
            <person name="Mascher T."/>
            <person name="Medema M.H."/>
            <person name="Devos D.P."/>
            <person name="Kaster A.-K."/>
            <person name="Ovreas L."/>
            <person name="Rohde M."/>
            <person name="Galperin M.Y."/>
            <person name="Jogler C."/>
        </authorList>
    </citation>
    <scope>NUCLEOTIDE SEQUENCE [LARGE SCALE GENOMIC DNA]</scope>
    <source>
        <strain evidence="3 4">CA54</strain>
    </source>
</reference>
<proteinExistence type="predicted"/>
<evidence type="ECO:0000256" key="1">
    <source>
        <dbReference type="SAM" id="SignalP"/>
    </source>
</evidence>
<dbReference type="AlphaFoldDB" id="A0A5C6BN57"/>
<feature type="chain" id="PRO_5022897474" description="DUF6985 domain-containing protein" evidence="1">
    <location>
        <begin position="21"/>
        <end position="210"/>
    </location>
</feature>
<keyword evidence="1" id="KW-0732">Signal</keyword>
<evidence type="ECO:0000313" key="4">
    <source>
        <dbReference type="Proteomes" id="UP000320735"/>
    </source>
</evidence>
<feature type="signal peptide" evidence="1">
    <location>
        <begin position="1"/>
        <end position="20"/>
    </location>
</feature>
<sequence precursor="true">MLAKLRNLAYLIFSSCIGCGANVGGLGAVPMIDPDNPDSIERWENSSYNLDAAKVVVIKSKYFHGALGNGDPGPEKLVALLVSGAQQTGPSPAQQAAIDAFVANGAEIKRLVRKAIYDYYETVYPVYQEGIAMHVSGGDDVSEFLPPIKTGNELDAIVEIATIYVHPEKKGTVSIGIEFYAPWDVEHDLGVRITDGAVTDAGMADVAYPY</sequence>
<feature type="domain" description="DUF6985" evidence="2">
    <location>
        <begin position="76"/>
        <end position="206"/>
    </location>
</feature>
<dbReference type="Proteomes" id="UP000320735">
    <property type="component" value="Unassembled WGS sequence"/>
</dbReference>